<keyword evidence="3" id="KW-1185">Reference proteome</keyword>
<protein>
    <submittedName>
        <fullName evidence="2">Uncharacterized protein</fullName>
    </submittedName>
</protein>
<reference evidence="2 3" key="1">
    <citation type="submission" date="2018-04" db="EMBL/GenBank/DDBJ databases">
        <title>WGS assembly of Panicum hallii var. hallii HAL2.</title>
        <authorList>
            <person name="Lovell J."/>
            <person name="Jenkins J."/>
            <person name="Lowry D."/>
            <person name="Mamidi S."/>
            <person name="Sreedasyam A."/>
            <person name="Weng X."/>
            <person name="Barry K."/>
            <person name="Bonette J."/>
            <person name="Campitelli B."/>
            <person name="Daum C."/>
            <person name="Gordon S."/>
            <person name="Gould B."/>
            <person name="Lipzen A."/>
            <person name="MacQueen A."/>
            <person name="Palacio-Mejia J."/>
            <person name="Plott C."/>
            <person name="Shakirov E."/>
            <person name="Shu S."/>
            <person name="Yoshinaga Y."/>
            <person name="Zane M."/>
            <person name="Rokhsar D."/>
            <person name="Grimwood J."/>
            <person name="Schmutz J."/>
            <person name="Juenger T."/>
        </authorList>
    </citation>
    <scope>NUCLEOTIDE SEQUENCE [LARGE SCALE GENOMIC DNA]</scope>
    <source>
        <strain evidence="3">cv. HAL2</strain>
    </source>
</reference>
<feature type="compositionally biased region" description="Basic residues" evidence="1">
    <location>
        <begin position="102"/>
        <end position="114"/>
    </location>
</feature>
<evidence type="ECO:0000313" key="2">
    <source>
        <dbReference type="EMBL" id="PUZ63029.1"/>
    </source>
</evidence>
<feature type="compositionally biased region" description="Basic and acidic residues" evidence="1">
    <location>
        <begin position="80"/>
        <end position="96"/>
    </location>
</feature>
<evidence type="ECO:0000313" key="3">
    <source>
        <dbReference type="Proteomes" id="UP000244336"/>
    </source>
</evidence>
<gene>
    <name evidence="2" type="ORF">GQ55_3G035200</name>
</gene>
<dbReference type="Gramene" id="PUZ63029">
    <property type="protein sequence ID" value="PUZ63029"/>
    <property type="gene ID" value="GQ55_3G035200"/>
</dbReference>
<organism evidence="2 3">
    <name type="scientific">Panicum hallii var. hallii</name>
    <dbReference type="NCBI Taxonomy" id="1504633"/>
    <lineage>
        <taxon>Eukaryota</taxon>
        <taxon>Viridiplantae</taxon>
        <taxon>Streptophyta</taxon>
        <taxon>Embryophyta</taxon>
        <taxon>Tracheophyta</taxon>
        <taxon>Spermatophyta</taxon>
        <taxon>Magnoliopsida</taxon>
        <taxon>Liliopsida</taxon>
        <taxon>Poales</taxon>
        <taxon>Poaceae</taxon>
        <taxon>PACMAD clade</taxon>
        <taxon>Panicoideae</taxon>
        <taxon>Panicodae</taxon>
        <taxon>Paniceae</taxon>
        <taxon>Panicinae</taxon>
        <taxon>Panicum</taxon>
        <taxon>Panicum sect. Panicum</taxon>
    </lineage>
</organism>
<feature type="compositionally biased region" description="Basic residues" evidence="1">
    <location>
        <begin position="56"/>
        <end position="67"/>
    </location>
</feature>
<dbReference type="EMBL" id="CM009751">
    <property type="protein sequence ID" value="PUZ63029.1"/>
    <property type="molecule type" value="Genomic_DNA"/>
</dbReference>
<proteinExistence type="predicted"/>
<accession>A0A2T7E5B6</accession>
<dbReference type="Proteomes" id="UP000244336">
    <property type="component" value="Chromosome 3"/>
</dbReference>
<dbReference type="AlphaFoldDB" id="A0A2T7E5B6"/>
<evidence type="ECO:0000256" key="1">
    <source>
        <dbReference type="SAM" id="MobiDB-lite"/>
    </source>
</evidence>
<sequence>MTILLVGSDLGARSRSWHGSVLYRARRQDDVGEGTASSRRSGRRRGRREREASPKQRMRAERRHSCRRPQVAGAAAVKKSSAERGPDPIPRRREAAACRGTPPRRRFQHGSRKP</sequence>
<name>A0A2T7E5B6_9POAL</name>
<feature type="region of interest" description="Disordered" evidence="1">
    <location>
        <begin position="16"/>
        <end position="114"/>
    </location>
</feature>